<dbReference type="RefSeq" id="WP_062651609.1">
    <property type="nucleotide sequence ID" value="NZ_LPUR01000011.1"/>
</dbReference>
<proteinExistence type="predicted"/>
<reference evidence="1 2" key="2">
    <citation type="journal article" date="2016" name="Genome Announc.">
        <title>Draft Genome Sequence of a Biocontrol Rhizobacterium, Chryseobacterium kwangjuense Strain KJ1R5, Isolated from Pepper (Capsicum annuum).</title>
        <authorList>
            <person name="Jeong J.J."/>
            <person name="Park H."/>
            <person name="Park B.H."/>
            <person name="Mannaa M."/>
            <person name="Sang M.K."/>
            <person name="Choi I.G."/>
            <person name="Kim K.D."/>
        </authorList>
    </citation>
    <scope>NUCLEOTIDE SEQUENCE [LARGE SCALE GENOMIC DNA]</scope>
    <source>
        <strain evidence="1 2">KJ1R5</strain>
    </source>
</reference>
<organism evidence="1 2">
    <name type="scientific">Chryseobacterium kwangjuense</name>
    <dbReference type="NCBI Taxonomy" id="267125"/>
    <lineage>
        <taxon>Bacteria</taxon>
        <taxon>Pseudomonadati</taxon>
        <taxon>Bacteroidota</taxon>
        <taxon>Flavobacteriia</taxon>
        <taxon>Flavobacteriales</taxon>
        <taxon>Weeksellaceae</taxon>
        <taxon>Chryseobacterium group</taxon>
        <taxon>Chryseobacterium</taxon>
    </lineage>
</organism>
<evidence type="ECO:0000313" key="2">
    <source>
        <dbReference type="Proteomes" id="UP000070513"/>
    </source>
</evidence>
<dbReference type="EMBL" id="LPUR01000011">
    <property type="protein sequence ID" value="KXH83241.1"/>
    <property type="molecule type" value="Genomic_DNA"/>
</dbReference>
<evidence type="ECO:0000313" key="1">
    <source>
        <dbReference type="EMBL" id="KXH83241.1"/>
    </source>
</evidence>
<name>A0A135WED0_9FLAO</name>
<accession>A0A135WED0</accession>
<dbReference type="OrthoDB" id="1262115at2"/>
<gene>
    <name evidence="1" type="ORF">AU378_12550</name>
</gene>
<dbReference type="AlphaFoldDB" id="A0A135WED0"/>
<protein>
    <submittedName>
        <fullName evidence="1">Uncharacterized protein</fullName>
    </submittedName>
</protein>
<comment type="caution">
    <text evidence="1">The sequence shown here is derived from an EMBL/GenBank/DDBJ whole genome shotgun (WGS) entry which is preliminary data.</text>
</comment>
<reference evidence="2" key="1">
    <citation type="submission" date="2015-12" db="EMBL/GenBank/DDBJ databases">
        <title>Genome sequence of a biocontrol rhizobacterium Chryseobacterium kwangjuense strain KJ1R5 isolated from pepper (Capsicum annuum L.).</title>
        <authorList>
            <person name="Jeong J.-J."/>
            <person name="Park H."/>
            <person name="Mannaa M."/>
            <person name="Sang M.K."/>
            <person name="Choi I.-G."/>
            <person name="Kim K.D."/>
        </authorList>
    </citation>
    <scope>NUCLEOTIDE SEQUENCE [LARGE SCALE GENOMIC DNA]</scope>
    <source>
        <strain evidence="2">KJ1R5</strain>
    </source>
</reference>
<sequence>MKIIFSNAIKHNQDHFDFIANKSNRYVHGSKYMYSDEDYLQIIRKSIPNRLEAADYKDLPLTKEETLAFNKALEEQIEYWLSLRVHIPIKEGTDTVTYKGETIELDIRPIDINDNDKALRDLLRLHDIIKECLTEEKPLYLSVYEEK</sequence>
<dbReference type="Proteomes" id="UP000070513">
    <property type="component" value="Unassembled WGS sequence"/>
</dbReference>